<evidence type="ECO:0000313" key="3">
    <source>
        <dbReference type="Proteomes" id="UP000552241"/>
    </source>
</evidence>
<dbReference type="EMBL" id="JACDZE010000002">
    <property type="protein sequence ID" value="MBA5629797.1"/>
    <property type="molecule type" value="Genomic_DNA"/>
</dbReference>
<sequence length="356" mass="39618">MRKSLIILMTFGFIIACKKEDQKVVGTNENGEKLVVNETGDTIALIENDSLQTSENTSNESNSALIKNEDESYTFRYNLKKGETYPFLLKTKQTQSMKSGDQSLNLTSERTVEFDYFVEDVVKNVFKLKATFKGFSENFKAPTGQSMSYNTSAAKPTDKDVAQSWTIYKSIIGQSFQMEVDDKGKVVSVNGLNTVISNALSKLKSEFNTEEQNMIKELLNASLNNDAIKSQFEETLNIFPEKNMKIGEQWSDSQNISEGPVKGTNKVTRTFKSLNDGKAKITVDGTQNVSGSETQQGVTMNMNSKSSISGFVDLDMETGWIQKVNITKKETMNTTYQKGDQKETESGISTTVTTVN</sequence>
<accession>A0A838ZQ46</accession>
<feature type="region of interest" description="Disordered" evidence="1">
    <location>
        <begin position="337"/>
        <end position="356"/>
    </location>
</feature>
<protein>
    <recommendedName>
        <fullName evidence="4">Lipoprotein</fullName>
    </recommendedName>
</protein>
<organism evidence="2 3">
    <name type="scientific">Moheibacter lacus</name>
    <dbReference type="NCBI Taxonomy" id="2745851"/>
    <lineage>
        <taxon>Bacteria</taxon>
        <taxon>Pseudomonadati</taxon>
        <taxon>Bacteroidota</taxon>
        <taxon>Flavobacteriia</taxon>
        <taxon>Flavobacteriales</taxon>
        <taxon>Weeksellaceae</taxon>
        <taxon>Moheibacter</taxon>
    </lineage>
</organism>
<dbReference type="RefSeq" id="WP_182043407.1">
    <property type="nucleotide sequence ID" value="NZ_JACDZE010000002.1"/>
</dbReference>
<comment type="caution">
    <text evidence="2">The sequence shown here is derived from an EMBL/GenBank/DDBJ whole genome shotgun (WGS) entry which is preliminary data.</text>
</comment>
<dbReference type="Proteomes" id="UP000552241">
    <property type="component" value="Unassembled WGS sequence"/>
</dbReference>
<evidence type="ECO:0000313" key="2">
    <source>
        <dbReference type="EMBL" id="MBA5629797.1"/>
    </source>
</evidence>
<name>A0A838ZQ46_9FLAO</name>
<dbReference type="Pfam" id="PF19777">
    <property type="entry name" value="DUF6263"/>
    <property type="match status" value="1"/>
</dbReference>
<feature type="compositionally biased region" description="Polar residues" evidence="1">
    <location>
        <begin position="346"/>
        <end position="356"/>
    </location>
</feature>
<evidence type="ECO:0000256" key="1">
    <source>
        <dbReference type="SAM" id="MobiDB-lite"/>
    </source>
</evidence>
<dbReference type="AlphaFoldDB" id="A0A838ZQ46"/>
<dbReference type="InterPro" id="IPR046230">
    <property type="entry name" value="DUF6263"/>
</dbReference>
<reference evidence="2 3" key="1">
    <citation type="submission" date="2020-07" db="EMBL/GenBank/DDBJ databases">
        <title>Moheibacter lacus sp. nov., a member of the family Flavobacteriaceae isolated from freshwater lake sediment.</title>
        <authorList>
            <person name="Liu Y."/>
        </authorList>
    </citation>
    <scope>NUCLEOTIDE SEQUENCE [LARGE SCALE GENOMIC DNA]</scope>
    <source>
        <strain evidence="2 3">BDHS18</strain>
    </source>
</reference>
<evidence type="ECO:0008006" key="4">
    <source>
        <dbReference type="Google" id="ProtNLM"/>
    </source>
</evidence>
<proteinExistence type="predicted"/>
<keyword evidence="3" id="KW-1185">Reference proteome</keyword>
<gene>
    <name evidence="2" type="ORF">HU137_08455</name>
</gene>
<dbReference type="PROSITE" id="PS51257">
    <property type="entry name" value="PROKAR_LIPOPROTEIN"/>
    <property type="match status" value="1"/>
</dbReference>